<name>A0A0M4CJI0_9CORY</name>
<evidence type="ECO:0000313" key="2">
    <source>
        <dbReference type="Proteomes" id="UP000068067"/>
    </source>
</evidence>
<keyword evidence="2" id="KW-1185">Reference proteome</keyword>
<dbReference type="InterPro" id="IPR009279">
    <property type="entry name" value="Portal_Mu"/>
</dbReference>
<sequence length="398" mass="44000">MAEIGHANVDVWDPASEVNWDLRWPRSIRAYSRMAREDTQVKSILRAVSLPIRRTTWRLDPNGASDEVVRLVAEDLRIPILGDDGRAPLAETGGRVSLRQHLHWVLKMLTYGHAFFEVVYKEVDGRDRLHKLAYRPPGSIQEILVESDGGLAGIKQVPPPGGKGKPVEIGVEHLLAYVNDPDDFTWTGNSELRAAYKHWVLRDRQLALEDNVLQRNGMGVPWYEAGTDEPEEIKRGERIAKKVNAGKSSGGAGPKGAKLSILGVNGQLPSIREPIAYHDSMIARSVLAHFLNLEGKGGSYSLAEIQADTFIQSLQTLAESIADTLNQFLVERMVNLAFDVEHGPYPKITFDPIGSVKDLPMETLSTLVAAGVILPDKDLEEEVRRRGGLPPKRPLEGA</sequence>
<dbReference type="PATRIC" id="fig|931089.4.peg.1533"/>
<dbReference type="Proteomes" id="UP000068067">
    <property type="component" value="Chromosome"/>
</dbReference>
<protein>
    <recommendedName>
        <fullName evidence="3">Portal protein</fullName>
    </recommendedName>
</protein>
<dbReference type="STRING" id="931089.CDES_07585"/>
<evidence type="ECO:0000313" key="1">
    <source>
        <dbReference type="EMBL" id="ALC05926.1"/>
    </source>
</evidence>
<dbReference type="EMBL" id="CP009220">
    <property type="protein sequence ID" value="ALC05926.1"/>
    <property type="molecule type" value="Genomic_DNA"/>
</dbReference>
<proteinExistence type="predicted"/>
<organism evidence="1 2">
    <name type="scientific">Corynebacterium deserti GIMN1.010</name>
    <dbReference type="NCBI Taxonomy" id="931089"/>
    <lineage>
        <taxon>Bacteria</taxon>
        <taxon>Bacillati</taxon>
        <taxon>Actinomycetota</taxon>
        <taxon>Actinomycetes</taxon>
        <taxon>Mycobacteriales</taxon>
        <taxon>Corynebacteriaceae</taxon>
        <taxon>Corynebacterium</taxon>
    </lineage>
</organism>
<reference evidence="1 2" key="1">
    <citation type="submission" date="2014-08" db="EMBL/GenBank/DDBJ databases">
        <title>Complete genome sequence of Corynebacterium deserti GIMN1.010 (=DSM 45689), isolated from desert sand in western China.</title>
        <authorList>
            <person name="Ruckert C."/>
            <person name="Albersmeier A."/>
            <person name="Kalinowski J."/>
        </authorList>
    </citation>
    <scope>NUCLEOTIDE SEQUENCE [LARGE SCALE GENOMIC DNA]</scope>
    <source>
        <strain evidence="1 2">GIMN1.010</strain>
    </source>
</reference>
<dbReference type="KEGG" id="cdx:CDES_07585"/>
<dbReference type="AlphaFoldDB" id="A0A0M4CJI0"/>
<dbReference type="Pfam" id="PF06074">
    <property type="entry name" value="Portal_Mu"/>
    <property type="match status" value="1"/>
</dbReference>
<evidence type="ECO:0008006" key="3">
    <source>
        <dbReference type="Google" id="ProtNLM"/>
    </source>
</evidence>
<gene>
    <name evidence="1" type="ORF">CDES_07585</name>
</gene>
<accession>A0A0M4CJI0</accession>